<dbReference type="AlphaFoldDB" id="A0AAJ7L2R0"/>
<sequence length="425" mass="47775">MLFGIFYLSLASAVSAKYTCRQYSPGHITCQARNPQCRITDDHSLSFSERHEILAAHNHIRREAAKGLLRGFGLPEAANMKKMEYDDDLANNAQAHVEVFCQLHHDQPWQRITGLYPDVGQNVYITEVKYQKLQEDSWSNVIESLWGRNEAALLRGGHFGRGMTLRGYNLHGTGHLTQLLWAETERVGCGKIIFEKNGGTSDLRTCDYGEGGNIIGSEMYVEGPACSACPATHPYCDDALCSRVPAGTFSHPRTSHRATAGSDYHTDVTPTAYYGPRPYQQAHPHLDRSPAPHVWWNAATVGSSYPQISHYKAFHVGAASPRDHLSGFEKTFNYQAFTVLRRKKRGLREGHPNPAAGAVRGWFEEQPYWQRRGEPARSSFRNSEYYRSSILRAQRRISISRILGVKNRKMAELSAQHRALSGINS</sequence>
<dbReference type="SMART" id="SM00198">
    <property type="entry name" value="SCP"/>
    <property type="match status" value="1"/>
</dbReference>
<protein>
    <submittedName>
        <fullName evidence="4">Uncharacterized protein LOC108863822</fullName>
    </submittedName>
</protein>
<dbReference type="InterPro" id="IPR014044">
    <property type="entry name" value="CAP_dom"/>
</dbReference>
<reference evidence="4" key="1">
    <citation type="submission" date="2025-08" db="UniProtKB">
        <authorList>
            <consortium name="RefSeq"/>
        </authorList>
    </citation>
    <scope>IDENTIFICATION</scope>
</reference>
<organism evidence="3 4">
    <name type="scientific">Galendromus occidentalis</name>
    <name type="common">western predatory mite</name>
    <dbReference type="NCBI Taxonomy" id="34638"/>
    <lineage>
        <taxon>Eukaryota</taxon>
        <taxon>Metazoa</taxon>
        <taxon>Ecdysozoa</taxon>
        <taxon>Arthropoda</taxon>
        <taxon>Chelicerata</taxon>
        <taxon>Arachnida</taxon>
        <taxon>Acari</taxon>
        <taxon>Parasitiformes</taxon>
        <taxon>Mesostigmata</taxon>
        <taxon>Gamasina</taxon>
        <taxon>Phytoseioidea</taxon>
        <taxon>Phytoseiidae</taxon>
        <taxon>Typhlodrominae</taxon>
        <taxon>Galendromus</taxon>
    </lineage>
</organism>
<feature type="chain" id="PRO_5042535412" evidence="1">
    <location>
        <begin position="17"/>
        <end position="425"/>
    </location>
</feature>
<dbReference type="GeneID" id="108863822"/>
<evidence type="ECO:0000256" key="1">
    <source>
        <dbReference type="SAM" id="SignalP"/>
    </source>
</evidence>
<gene>
    <name evidence="4" type="primary">LOC108863822</name>
</gene>
<dbReference type="Pfam" id="PF00188">
    <property type="entry name" value="CAP"/>
    <property type="match status" value="1"/>
</dbReference>
<dbReference type="KEGG" id="goe:108863822"/>
<proteinExistence type="predicted"/>
<name>A0AAJ7L2R0_9ACAR</name>
<feature type="domain" description="SCP" evidence="2">
    <location>
        <begin position="48"/>
        <end position="216"/>
    </location>
</feature>
<dbReference type="PRINTS" id="PR00838">
    <property type="entry name" value="V5ALLERGEN"/>
</dbReference>
<dbReference type="SUPFAM" id="SSF55797">
    <property type="entry name" value="PR-1-like"/>
    <property type="match status" value="1"/>
</dbReference>
<evidence type="ECO:0000313" key="3">
    <source>
        <dbReference type="Proteomes" id="UP000694867"/>
    </source>
</evidence>
<dbReference type="CDD" id="cd05380">
    <property type="entry name" value="CAP_euk"/>
    <property type="match status" value="1"/>
</dbReference>
<dbReference type="PANTHER" id="PTHR10334">
    <property type="entry name" value="CYSTEINE-RICH SECRETORY PROTEIN-RELATED"/>
    <property type="match status" value="1"/>
</dbReference>
<accession>A0AAJ7L2R0</accession>
<dbReference type="Proteomes" id="UP000694867">
    <property type="component" value="Unplaced"/>
</dbReference>
<dbReference type="RefSeq" id="XP_018493959.2">
    <property type="nucleotide sequence ID" value="XM_018638443.2"/>
</dbReference>
<dbReference type="InterPro" id="IPR001283">
    <property type="entry name" value="CRISP-related"/>
</dbReference>
<dbReference type="InterPro" id="IPR035940">
    <property type="entry name" value="CAP_sf"/>
</dbReference>
<dbReference type="Gene3D" id="3.40.33.10">
    <property type="entry name" value="CAP"/>
    <property type="match status" value="1"/>
</dbReference>
<keyword evidence="1" id="KW-0732">Signal</keyword>
<dbReference type="InterPro" id="IPR002413">
    <property type="entry name" value="V5_allergen-like"/>
</dbReference>
<evidence type="ECO:0000313" key="4">
    <source>
        <dbReference type="RefSeq" id="XP_018493959.2"/>
    </source>
</evidence>
<evidence type="ECO:0000259" key="2">
    <source>
        <dbReference type="SMART" id="SM00198"/>
    </source>
</evidence>
<dbReference type="PRINTS" id="PR00837">
    <property type="entry name" value="V5TPXLIKE"/>
</dbReference>
<feature type="signal peptide" evidence="1">
    <location>
        <begin position="1"/>
        <end position="16"/>
    </location>
</feature>
<keyword evidence="3" id="KW-1185">Reference proteome</keyword>